<keyword evidence="3" id="KW-1185">Reference proteome</keyword>
<evidence type="ECO:0000256" key="1">
    <source>
        <dbReference type="SAM" id="Phobius"/>
    </source>
</evidence>
<organism evidence="2 3">
    <name type="scientific">Planococcus shenhongbingii</name>
    <dbReference type="NCBI Taxonomy" id="3058398"/>
    <lineage>
        <taxon>Bacteria</taxon>
        <taxon>Bacillati</taxon>
        <taxon>Bacillota</taxon>
        <taxon>Bacilli</taxon>
        <taxon>Bacillales</taxon>
        <taxon>Caryophanaceae</taxon>
        <taxon>Planococcus</taxon>
    </lineage>
</organism>
<reference evidence="2 3" key="1">
    <citation type="submission" date="2023-07" db="EMBL/GenBank/DDBJ databases">
        <title>Novel species in genus Planococcus.</title>
        <authorList>
            <person name="Ning S."/>
        </authorList>
    </citation>
    <scope>NUCLEOTIDE SEQUENCE [LARGE SCALE GENOMIC DNA]</scope>
    <source>
        <strain evidence="2 3">N017</strain>
    </source>
</reference>
<evidence type="ECO:0000313" key="3">
    <source>
        <dbReference type="Proteomes" id="UP001172142"/>
    </source>
</evidence>
<feature type="transmembrane region" description="Helical" evidence="1">
    <location>
        <begin position="12"/>
        <end position="33"/>
    </location>
</feature>
<sequence>MPLLVVFPQLLVVFHSLLVVFSGLLVVFAVATIKSMKDDQPNKKALGNPSAF</sequence>
<proteinExistence type="predicted"/>
<dbReference type="RefSeq" id="WP_301856806.1">
    <property type="nucleotide sequence ID" value="NZ_JAUJWU010000003.1"/>
</dbReference>
<dbReference type="Proteomes" id="UP001172142">
    <property type="component" value="Unassembled WGS sequence"/>
</dbReference>
<dbReference type="EMBL" id="JAUJWU010000003">
    <property type="protein sequence ID" value="MDN7246221.1"/>
    <property type="molecule type" value="Genomic_DNA"/>
</dbReference>
<evidence type="ECO:0000313" key="2">
    <source>
        <dbReference type="EMBL" id="MDN7246221.1"/>
    </source>
</evidence>
<gene>
    <name evidence="2" type="ORF">QWY13_12060</name>
</gene>
<keyword evidence="1" id="KW-1133">Transmembrane helix</keyword>
<keyword evidence="1" id="KW-0472">Membrane</keyword>
<comment type="caution">
    <text evidence="2">The sequence shown here is derived from an EMBL/GenBank/DDBJ whole genome shotgun (WGS) entry which is preliminary data.</text>
</comment>
<name>A0ABT8NE92_9BACL</name>
<protein>
    <submittedName>
        <fullName evidence="2">Uncharacterized protein</fullName>
    </submittedName>
</protein>
<keyword evidence="1" id="KW-0812">Transmembrane</keyword>
<accession>A0ABT8NE92</accession>